<dbReference type="SUPFAM" id="SSF49464">
    <property type="entry name" value="Carboxypeptidase regulatory domain-like"/>
    <property type="match status" value="1"/>
</dbReference>
<feature type="domain" description="TonB-dependent receptor-like beta-barrel" evidence="18">
    <location>
        <begin position="332"/>
        <end position="766"/>
    </location>
</feature>
<evidence type="ECO:0000256" key="12">
    <source>
        <dbReference type="ARBA" id="ARBA00023170"/>
    </source>
</evidence>
<dbReference type="RefSeq" id="WP_090631278.1">
    <property type="nucleotide sequence ID" value="NZ_FOQO01000013.1"/>
</dbReference>
<keyword evidence="7 17" id="KW-0732">Signal</keyword>
<evidence type="ECO:0000256" key="2">
    <source>
        <dbReference type="ARBA" id="ARBA00009810"/>
    </source>
</evidence>
<evidence type="ECO:0000256" key="1">
    <source>
        <dbReference type="ARBA" id="ARBA00004571"/>
    </source>
</evidence>
<reference evidence="20 21" key="1">
    <citation type="submission" date="2016-10" db="EMBL/GenBank/DDBJ databases">
        <authorList>
            <person name="de Groot N.N."/>
        </authorList>
    </citation>
    <scope>NUCLEOTIDE SEQUENCE [LARGE SCALE GENOMIC DNA]</scope>
    <source>
        <strain evidence="20 21">RK1</strain>
    </source>
</reference>
<dbReference type="Pfam" id="PF07715">
    <property type="entry name" value="Plug"/>
    <property type="match status" value="1"/>
</dbReference>
<keyword evidence="10 15" id="KW-0798">TonB box</keyword>
<keyword evidence="13 14" id="KW-0998">Cell outer membrane</keyword>
<dbReference type="Gene3D" id="2.170.130.10">
    <property type="entry name" value="TonB-dependent receptor, plug domain"/>
    <property type="match status" value="1"/>
</dbReference>
<evidence type="ECO:0000256" key="5">
    <source>
        <dbReference type="ARBA" id="ARBA00022496"/>
    </source>
</evidence>
<keyword evidence="5" id="KW-0410">Iron transport</keyword>
<evidence type="ECO:0000256" key="16">
    <source>
        <dbReference type="SAM" id="MobiDB-lite"/>
    </source>
</evidence>
<dbReference type="InterPro" id="IPR000531">
    <property type="entry name" value="Beta-barrel_TonB"/>
</dbReference>
<keyword evidence="12" id="KW-0675">Receptor</keyword>
<evidence type="ECO:0000259" key="18">
    <source>
        <dbReference type="Pfam" id="PF00593"/>
    </source>
</evidence>
<dbReference type="InterPro" id="IPR010105">
    <property type="entry name" value="TonB_sidphr_rcpt"/>
</dbReference>
<evidence type="ECO:0000313" key="20">
    <source>
        <dbReference type="EMBL" id="SFJ74926.1"/>
    </source>
</evidence>
<dbReference type="Pfam" id="PF00593">
    <property type="entry name" value="TonB_dep_Rec_b-barrel"/>
    <property type="match status" value="1"/>
</dbReference>
<name>A0A1I3TZ46_9SPHI</name>
<dbReference type="NCBIfam" id="TIGR01783">
    <property type="entry name" value="TonB-siderophor"/>
    <property type="match status" value="1"/>
</dbReference>
<feature type="domain" description="TonB-dependent receptor plug" evidence="19">
    <location>
        <begin position="138"/>
        <end position="237"/>
    </location>
</feature>
<dbReference type="InterPro" id="IPR036942">
    <property type="entry name" value="Beta-barrel_TonB_sf"/>
</dbReference>
<dbReference type="AlphaFoldDB" id="A0A1I3TZ46"/>
<dbReference type="Pfam" id="PF13715">
    <property type="entry name" value="CarbopepD_reg_2"/>
    <property type="match status" value="1"/>
</dbReference>
<dbReference type="SUPFAM" id="SSF56935">
    <property type="entry name" value="Porins"/>
    <property type="match status" value="1"/>
</dbReference>
<dbReference type="PANTHER" id="PTHR32552">
    <property type="entry name" value="FERRICHROME IRON RECEPTOR-RELATED"/>
    <property type="match status" value="1"/>
</dbReference>
<dbReference type="InterPro" id="IPR010917">
    <property type="entry name" value="TonB_rcpt_CS"/>
</dbReference>
<dbReference type="Proteomes" id="UP000198670">
    <property type="component" value="Unassembled WGS sequence"/>
</dbReference>
<dbReference type="InterPro" id="IPR008969">
    <property type="entry name" value="CarboxyPept-like_regulatory"/>
</dbReference>
<dbReference type="GO" id="GO:0009279">
    <property type="term" value="C:cell outer membrane"/>
    <property type="evidence" value="ECO:0007669"/>
    <property type="project" value="UniProtKB-SubCell"/>
</dbReference>
<keyword evidence="3 14" id="KW-0813">Transport</keyword>
<dbReference type="PROSITE" id="PS52016">
    <property type="entry name" value="TONB_DEPENDENT_REC_3"/>
    <property type="match status" value="1"/>
</dbReference>
<keyword evidence="9" id="KW-0406">Ion transport</keyword>
<evidence type="ECO:0000313" key="21">
    <source>
        <dbReference type="Proteomes" id="UP000198670"/>
    </source>
</evidence>
<evidence type="ECO:0000256" key="8">
    <source>
        <dbReference type="ARBA" id="ARBA00023004"/>
    </source>
</evidence>
<dbReference type="CDD" id="cd01347">
    <property type="entry name" value="ligand_gated_channel"/>
    <property type="match status" value="1"/>
</dbReference>
<evidence type="ECO:0000256" key="3">
    <source>
        <dbReference type="ARBA" id="ARBA00022448"/>
    </source>
</evidence>
<dbReference type="InterPro" id="IPR037066">
    <property type="entry name" value="Plug_dom_sf"/>
</dbReference>
<dbReference type="Gene3D" id="2.40.170.20">
    <property type="entry name" value="TonB-dependent receptor, beta-barrel domain"/>
    <property type="match status" value="1"/>
</dbReference>
<keyword evidence="6 14" id="KW-0812">Transmembrane</keyword>
<evidence type="ECO:0000256" key="4">
    <source>
        <dbReference type="ARBA" id="ARBA00022452"/>
    </source>
</evidence>
<evidence type="ECO:0000256" key="14">
    <source>
        <dbReference type="PROSITE-ProRule" id="PRU01360"/>
    </source>
</evidence>
<feature type="compositionally biased region" description="Basic and acidic residues" evidence="16">
    <location>
        <begin position="490"/>
        <end position="501"/>
    </location>
</feature>
<dbReference type="EMBL" id="FOQO01000013">
    <property type="protein sequence ID" value="SFJ74926.1"/>
    <property type="molecule type" value="Genomic_DNA"/>
</dbReference>
<dbReference type="InterPro" id="IPR039426">
    <property type="entry name" value="TonB-dep_rcpt-like"/>
</dbReference>
<dbReference type="OrthoDB" id="9775095at2"/>
<sequence>MKPFTYLTFLFAGIFLGIPGSHAQNSGHAVVSGKISTSNGLPAAAVSVVVVGTRQGTTTDEQGHYRLELTEVGSLTLEVSAVGMAKQRQTLTVSADASITQDFTIDMTSAQLQEVLITQSRGYTTLAPSPTLRLDEPLVEVPQNIQVVSSKALSDQQVISMSDGLIRNVSGAVRLEHWGNLYTNISMRGTQIQAFRNGFNVVSSYWGPLTEDMSFVDHIEFVKGPAGFLLSNGDPSGSYNVVTKKPTGETKGEASITVGQYNLYRAAVDLDGKLSQNGKFLYRLNVSAQAKGSHRPNESDNRYVVAPVIAYRPDDKTTITAEYTLQYARMSDVGSYYVFGPVNKGYAWLPQNFSMTPEGLDPTNITDQTFLLNVTRNLAPNWKVTAQGYYLRYDQKGSSMWPENEMTDDGKIIRGVDIWDAFSRSALGQAFVNGHFNTNGIQHRVLAGVDVGDKDYLADWGQSFALDTEDDPFDVYNPDLGRPANGYPTFDRETPLSERAETAGGIQTQRYAGIYLQDELGFFQNQLRLTLAGRYTWVRQSEWGEEAYQASHFTPRIGLSWSIDPNTSAYALYDQAFVPQAGRIYGGGRVKPITGNNQEIGLKRNWAGGNWNTSVSVYRILKENELTNDPLHSDPNQSYSIVLGQKVARGVELDVRGRILPGFDVMANYAYTHAEITKLNEGVEGFEVGDLVPGYATHTANAWFDYTLQRGFLRNVGISAGFTYLWDRKTYDGELEGMPLGDYFKLDAGIHYHIQNFNVRLNAFNLLNNYLYSGTYYEWNNAFYWQTEAPRNLRLSISYKF</sequence>
<comment type="subcellular location">
    <subcellularLocation>
        <location evidence="1 14">Cell outer membrane</location>
        <topology evidence="1 14">Multi-pass membrane protein</topology>
    </subcellularLocation>
</comment>
<evidence type="ECO:0000256" key="6">
    <source>
        <dbReference type="ARBA" id="ARBA00022692"/>
    </source>
</evidence>
<feature type="region of interest" description="Disordered" evidence="16">
    <location>
        <begin position="484"/>
        <end position="503"/>
    </location>
</feature>
<evidence type="ECO:0000259" key="19">
    <source>
        <dbReference type="Pfam" id="PF07715"/>
    </source>
</evidence>
<protein>
    <submittedName>
        <fullName evidence="20">Iron complex outermembrane recepter protein</fullName>
    </submittedName>
</protein>
<keyword evidence="11 14" id="KW-0472">Membrane</keyword>
<keyword evidence="4 14" id="KW-1134">Transmembrane beta strand</keyword>
<organism evidence="20 21">
    <name type="scientific">Parapedobacter indicus</name>
    <dbReference type="NCBI Taxonomy" id="1477437"/>
    <lineage>
        <taxon>Bacteria</taxon>
        <taxon>Pseudomonadati</taxon>
        <taxon>Bacteroidota</taxon>
        <taxon>Sphingobacteriia</taxon>
        <taxon>Sphingobacteriales</taxon>
        <taxon>Sphingobacteriaceae</taxon>
        <taxon>Parapedobacter</taxon>
    </lineage>
</organism>
<feature type="signal peptide" evidence="17">
    <location>
        <begin position="1"/>
        <end position="23"/>
    </location>
</feature>
<dbReference type="PROSITE" id="PS01156">
    <property type="entry name" value="TONB_DEPENDENT_REC_2"/>
    <property type="match status" value="1"/>
</dbReference>
<keyword evidence="8" id="KW-0408">Iron</keyword>
<dbReference type="GO" id="GO:0015891">
    <property type="term" value="P:siderophore transport"/>
    <property type="evidence" value="ECO:0007669"/>
    <property type="project" value="InterPro"/>
</dbReference>
<evidence type="ECO:0000256" key="7">
    <source>
        <dbReference type="ARBA" id="ARBA00022729"/>
    </source>
</evidence>
<comment type="similarity">
    <text evidence="2 14 15">Belongs to the TonB-dependent receptor family.</text>
</comment>
<evidence type="ECO:0000256" key="9">
    <source>
        <dbReference type="ARBA" id="ARBA00023065"/>
    </source>
</evidence>
<evidence type="ECO:0000256" key="13">
    <source>
        <dbReference type="ARBA" id="ARBA00023237"/>
    </source>
</evidence>
<evidence type="ECO:0000256" key="15">
    <source>
        <dbReference type="RuleBase" id="RU003357"/>
    </source>
</evidence>
<dbReference type="InterPro" id="IPR012910">
    <property type="entry name" value="Plug_dom"/>
</dbReference>
<dbReference type="PANTHER" id="PTHR32552:SF68">
    <property type="entry name" value="FERRICHROME OUTER MEMBRANE TRANSPORTER_PHAGE RECEPTOR"/>
    <property type="match status" value="1"/>
</dbReference>
<feature type="chain" id="PRO_5011762055" evidence="17">
    <location>
        <begin position="24"/>
        <end position="801"/>
    </location>
</feature>
<accession>A0A1I3TZ46</accession>
<keyword evidence="21" id="KW-1185">Reference proteome</keyword>
<evidence type="ECO:0000256" key="11">
    <source>
        <dbReference type="ARBA" id="ARBA00023136"/>
    </source>
</evidence>
<evidence type="ECO:0000256" key="10">
    <source>
        <dbReference type="ARBA" id="ARBA00023077"/>
    </source>
</evidence>
<evidence type="ECO:0000256" key="17">
    <source>
        <dbReference type="SAM" id="SignalP"/>
    </source>
</evidence>
<dbReference type="GO" id="GO:0015344">
    <property type="term" value="F:siderophore uptake transmembrane transporter activity"/>
    <property type="evidence" value="ECO:0007669"/>
    <property type="project" value="TreeGrafter"/>
</dbReference>
<gene>
    <name evidence="20" type="ORF">SAMN05444682_113106</name>
</gene>
<dbReference type="STRING" id="1477437.SAMN05444682_113106"/>
<dbReference type="GO" id="GO:0038023">
    <property type="term" value="F:signaling receptor activity"/>
    <property type="evidence" value="ECO:0007669"/>
    <property type="project" value="InterPro"/>
</dbReference>
<dbReference type="Gene3D" id="2.60.40.1120">
    <property type="entry name" value="Carboxypeptidase-like, regulatory domain"/>
    <property type="match status" value="1"/>
</dbReference>
<proteinExistence type="inferred from homology"/>